<dbReference type="EMBL" id="CAFAAB010000145">
    <property type="protein sequence ID" value="CAB4790577.1"/>
    <property type="molecule type" value="Genomic_DNA"/>
</dbReference>
<evidence type="ECO:0000256" key="4">
    <source>
        <dbReference type="SAM" id="MobiDB-lite"/>
    </source>
</evidence>
<comment type="pathway">
    <text evidence="3">Sulfur metabolism; hydrogen sulfide biosynthesis; sulfite from sulfate.</text>
</comment>
<dbReference type="GO" id="GO:0004604">
    <property type="term" value="F:phosphoadenylyl-sulfate reductase (thioredoxin) activity"/>
    <property type="evidence" value="ECO:0007669"/>
    <property type="project" value="InterPro"/>
</dbReference>
<evidence type="ECO:0000313" key="6">
    <source>
        <dbReference type="EMBL" id="CAB4790577.1"/>
    </source>
</evidence>
<dbReference type="PANTHER" id="PTHR46509:SF1">
    <property type="entry name" value="PHOSPHOADENOSINE PHOSPHOSULFATE REDUCTASE"/>
    <property type="match status" value="1"/>
</dbReference>
<evidence type="ECO:0000256" key="2">
    <source>
        <dbReference type="ARBA" id="ARBA00023002"/>
    </source>
</evidence>
<dbReference type="InterPro" id="IPR014729">
    <property type="entry name" value="Rossmann-like_a/b/a_fold"/>
</dbReference>
<evidence type="ECO:0000259" key="5">
    <source>
        <dbReference type="Pfam" id="PF01507"/>
    </source>
</evidence>
<dbReference type="PIRSF" id="PIRSF000857">
    <property type="entry name" value="PAPS_reductase"/>
    <property type="match status" value="1"/>
</dbReference>
<dbReference type="InterPro" id="IPR004511">
    <property type="entry name" value="PAPS/APS_Rdtase"/>
</dbReference>
<dbReference type="SUPFAM" id="SSF52402">
    <property type="entry name" value="Adenine nucleotide alpha hydrolases-like"/>
    <property type="match status" value="1"/>
</dbReference>
<dbReference type="PANTHER" id="PTHR46509">
    <property type="entry name" value="PHOSPHOADENOSINE PHOSPHOSULFATE REDUCTASE"/>
    <property type="match status" value="1"/>
</dbReference>
<dbReference type="Gene3D" id="3.40.50.620">
    <property type="entry name" value="HUPs"/>
    <property type="match status" value="1"/>
</dbReference>
<keyword evidence="2" id="KW-0560">Oxidoreductase</keyword>
<proteinExistence type="inferred from homology"/>
<sequence>MANDDMNHYDFVTIAESLEHATPQEVIAWTLAEFGSDVTFACSFEDVALLHMLHEQLAAVEVLFLDTGGHFAETYEFVSELQTNWDLNIRRVVPGLDADATPCGTGNCCELRKVAPLQRAVQGRRAWFTGVKRVDAPTRAGMPVVSWDEKFGLVKVNPLATWSDDDVAYYLESKGLPEHPLWEQGYASIGCAAVTVKPLPGQDRRSGRWVGSDKEECGLHEG</sequence>
<feature type="region of interest" description="Disordered" evidence="4">
    <location>
        <begin position="202"/>
        <end position="222"/>
    </location>
</feature>
<accession>A0A6J6X964</accession>
<evidence type="ECO:0000256" key="1">
    <source>
        <dbReference type="ARBA" id="ARBA00009732"/>
    </source>
</evidence>
<dbReference type="AlphaFoldDB" id="A0A6J6X964"/>
<organism evidence="6">
    <name type="scientific">freshwater metagenome</name>
    <dbReference type="NCBI Taxonomy" id="449393"/>
    <lineage>
        <taxon>unclassified sequences</taxon>
        <taxon>metagenomes</taxon>
        <taxon>ecological metagenomes</taxon>
    </lineage>
</organism>
<comment type="similarity">
    <text evidence="1">Belongs to the PAPS reductase family. CysH subfamily.</text>
</comment>
<dbReference type="GO" id="GO:0019379">
    <property type="term" value="P:sulfate assimilation, phosphoadenylyl sulfate reduction by phosphoadenylyl-sulfate reductase (thioredoxin)"/>
    <property type="evidence" value="ECO:0007669"/>
    <property type="project" value="InterPro"/>
</dbReference>
<dbReference type="NCBIfam" id="TIGR00434">
    <property type="entry name" value="cysH"/>
    <property type="match status" value="1"/>
</dbReference>
<dbReference type="HAMAP" id="MF_00063">
    <property type="entry name" value="CysH"/>
    <property type="match status" value="1"/>
</dbReference>
<feature type="domain" description="Phosphoadenosine phosphosulphate reductase" evidence="5">
    <location>
        <begin position="39"/>
        <end position="196"/>
    </location>
</feature>
<dbReference type="CDD" id="cd23945">
    <property type="entry name" value="PAPS_reductase"/>
    <property type="match status" value="1"/>
</dbReference>
<reference evidence="6" key="1">
    <citation type="submission" date="2020-05" db="EMBL/GenBank/DDBJ databases">
        <authorList>
            <person name="Chiriac C."/>
            <person name="Salcher M."/>
            <person name="Ghai R."/>
            <person name="Kavagutti S V."/>
        </authorList>
    </citation>
    <scope>NUCLEOTIDE SEQUENCE</scope>
</reference>
<dbReference type="InterPro" id="IPR002500">
    <property type="entry name" value="PAPS_reduct_dom"/>
</dbReference>
<protein>
    <submittedName>
        <fullName evidence="6">Unannotated protein</fullName>
    </submittedName>
</protein>
<dbReference type="NCBIfam" id="NF002537">
    <property type="entry name" value="PRK02090.1"/>
    <property type="match status" value="1"/>
</dbReference>
<evidence type="ECO:0000256" key="3">
    <source>
        <dbReference type="ARBA" id="ARBA00024327"/>
    </source>
</evidence>
<name>A0A6J6X964_9ZZZZ</name>
<dbReference type="GO" id="GO:0005737">
    <property type="term" value="C:cytoplasm"/>
    <property type="evidence" value="ECO:0007669"/>
    <property type="project" value="TreeGrafter"/>
</dbReference>
<gene>
    <name evidence="6" type="ORF">UFOPK2958_01151</name>
</gene>
<dbReference type="Pfam" id="PF01507">
    <property type="entry name" value="PAPS_reduct"/>
    <property type="match status" value="1"/>
</dbReference>